<feature type="domain" description="HTH cro/C1-type" evidence="4">
    <location>
        <begin position="12"/>
        <end position="65"/>
    </location>
</feature>
<dbReference type="PROSITE" id="PS50943">
    <property type="entry name" value="HTH_CROC1"/>
    <property type="match status" value="1"/>
</dbReference>
<dbReference type="SMART" id="SM00530">
    <property type="entry name" value="HTH_XRE"/>
    <property type="match status" value="1"/>
</dbReference>
<keyword evidence="6" id="KW-1185">Reference proteome</keyword>
<dbReference type="Proteomes" id="UP000518605">
    <property type="component" value="Unassembled WGS sequence"/>
</dbReference>
<dbReference type="AlphaFoldDB" id="A0A7W5GBZ7"/>
<dbReference type="SUPFAM" id="SSF47413">
    <property type="entry name" value="lambda repressor-like DNA-binding domains"/>
    <property type="match status" value="1"/>
</dbReference>
<evidence type="ECO:0000313" key="6">
    <source>
        <dbReference type="Proteomes" id="UP000518605"/>
    </source>
</evidence>
<dbReference type="Gene3D" id="1.10.260.40">
    <property type="entry name" value="lambda repressor-like DNA-binding domains"/>
    <property type="match status" value="1"/>
</dbReference>
<gene>
    <name evidence="5" type="ORF">FHS16_004014</name>
</gene>
<evidence type="ECO:0000256" key="3">
    <source>
        <dbReference type="ARBA" id="ARBA00023163"/>
    </source>
</evidence>
<proteinExistence type="predicted"/>
<keyword evidence="1" id="KW-0805">Transcription regulation</keyword>
<dbReference type="GO" id="GO:0003677">
    <property type="term" value="F:DNA binding"/>
    <property type="evidence" value="ECO:0007669"/>
    <property type="project" value="UniProtKB-KW"/>
</dbReference>
<organism evidence="5 6">
    <name type="scientific">Paenibacillus endophyticus</name>
    <dbReference type="NCBI Taxonomy" id="1294268"/>
    <lineage>
        <taxon>Bacteria</taxon>
        <taxon>Bacillati</taxon>
        <taxon>Bacillota</taxon>
        <taxon>Bacilli</taxon>
        <taxon>Bacillales</taxon>
        <taxon>Paenibacillaceae</taxon>
        <taxon>Paenibacillus</taxon>
    </lineage>
</organism>
<keyword evidence="2" id="KW-0238">DNA-binding</keyword>
<keyword evidence="3" id="KW-0804">Transcription</keyword>
<dbReference type="InterPro" id="IPR001387">
    <property type="entry name" value="Cro/C1-type_HTH"/>
</dbReference>
<comment type="caution">
    <text evidence="5">The sequence shown here is derived from an EMBL/GenBank/DDBJ whole genome shotgun (WGS) entry which is preliminary data.</text>
</comment>
<protein>
    <submittedName>
        <fullName evidence="5">Transcriptional regulator with XRE-family HTH domain</fullName>
    </submittedName>
</protein>
<dbReference type="GO" id="GO:0003700">
    <property type="term" value="F:DNA-binding transcription factor activity"/>
    <property type="evidence" value="ECO:0007669"/>
    <property type="project" value="TreeGrafter"/>
</dbReference>
<dbReference type="InterPro" id="IPR010982">
    <property type="entry name" value="Lambda_DNA-bd_dom_sf"/>
</dbReference>
<evidence type="ECO:0000313" key="5">
    <source>
        <dbReference type="EMBL" id="MBB3153938.1"/>
    </source>
</evidence>
<dbReference type="CDD" id="cd00093">
    <property type="entry name" value="HTH_XRE"/>
    <property type="match status" value="1"/>
</dbReference>
<dbReference type="InterPro" id="IPR050807">
    <property type="entry name" value="TransReg_Diox_bact_type"/>
</dbReference>
<accession>A0A7W5GBZ7</accession>
<reference evidence="5 6" key="1">
    <citation type="submission" date="2020-08" db="EMBL/GenBank/DDBJ databases">
        <title>Genomic Encyclopedia of Type Strains, Phase III (KMG-III): the genomes of soil and plant-associated and newly described type strains.</title>
        <authorList>
            <person name="Whitman W."/>
        </authorList>
    </citation>
    <scope>NUCLEOTIDE SEQUENCE [LARGE SCALE GENOMIC DNA]</scope>
    <source>
        <strain evidence="5 6">CECT 8234</strain>
    </source>
</reference>
<evidence type="ECO:0000256" key="1">
    <source>
        <dbReference type="ARBA" id="ARBA00023015"/>
    </source>
</evidence>
<evidence type="ECO:0000259" key="4">
    <source>
        <dbReference type="PROSITE" id="PS50943"/>
    </source>
</evidence>
<sequence>MNIQSEFGFRCKQLRARSGMSQETLAFKSGLDRTYVSSIERGERNVSLLSMVKIAAAFHVSLSYIFSIERFSDNQAYQPHDFNEPLSEKFKYIIDYDNRILSFQINGLLNKTHTDQMTKTWFNLSSLMGGKEAKVFFDYRNMRASDNEPAVFSPEVLEKAVEFQEQLNQNFSQIVVLCNSEYMVHQMNYIASLSSVPNRSSHLFGTDQDMAEHAYRLLGVNGNELIKFAV</sequence>
<name>A0A7W5GBZ7_9BACL</name>
<dbReference type="EMBL" id="JACHXW010000013">
    <property type="protein sequence ID" value="MBB3153938.1"/>
    <property type="molecule type" value="Genomic_DNA"/>
</dbReference>
<dbReference type="PANTHER" id="PTHR46797:SF23">
    <property type="entry name" value="HTH-TYPE TRANSCRIPTIONAL REGULATOR SUTR"/>
    <property type="match status" value="1"/>
</dbReference>
<evidence type="ECO:0000256" key="2">
    <source>
        <dbReference type="ARBA" id="ARBA00023125"/>
    </source>
</evidence>
<dbReference type="Pfam" id="PF01381">
    <property type="entry name" value="HTH_3"/>
    <property type="match status" value="1"/>
</dbReference>
<dbReference type="RefSeq" id="WP_183566471.1">
    <property type="nucleotide sequence ID" value="NZ_CBCSLB010000013.1"/>
</dbReference>
<dbReference type="PANTHER" id="PTHR46797">
    <property type="entry name" value="HTH-TYPE TRANSCRIPTIONAL REGULATOR"/>
    <property type="match status" value="1"/>
</dbReference>
<dbReference type="GO" id="GO:0005829">
    <property type="term" value="C:cytosol"/>
    <property type="evidence" value="ECO:0007669"/>
    <property type="project" value="TreeGrafter"/>
</dbReference>